<reference evidence="3 4" key="1">
    <citation type="submission" date="2014-04" db="EMBL/GenBank/DDBJ databases">
        <authorList>
            <consortium name="DOE Joint Genome Institute"/>
            <person name="Kuo A."/>
            <person name="Girlanda M."/>
            <person name="Perotto S."/>
            <person name="Kohler A."/>
            <person name="Nagy L.G."/>
            <person name="Floudas D."/>
            <person name="Copeland A."/>
            <person name="Barry K.W."/>
            <person name="Cichocki N."/>
            <person name="Veneault-Fourrey C."/>
            <person name="LaButti K."/>
            <person name="Lindquist E.A."/>
            <person name="Lipzen A."/>
            <person name="Lundell T."/>
            <person name="Morin E."/>
            <person name="Murat C."/>
            <person name="Sun H."/>
            <person name="Tunlid A."/>
            <person name="Henrissat B."/>
            <person name="Grigoriev I.V."/>
            <person name="Hibbett D.S."/>
            <person name="Martin F."/>
            <person name="Nordberg H.P."/>
            <person name="Cantor M.N."/>
            <person name="Hua S.X."/>
        </authorList>
    </citation>
    <scope>NUCLEOTIDE SEQUENCE [LARGE SCALE GENOMIC DNA]</scope>
    <source>
        <strain evidence="3 4">MUT 4182</strain>
    </source>
</reference>
<sequence length="81" mass="9335">MERREQRGPVRLDPVAQVPRMGPPVDPNPNPVLPDDEDILTYVWTIYKWLVDQLWVIAIIVIGILVHNYMAKLLKLSPAHL</sequence>
<feature type="region of interest" description="Disordered" evidence="1">
    <location>
        <begin position="1"/>
        <end position="32"/>
    </location>
</feature>
<evidence type="ECO:0000313" key="4">
    <source>
        <dbReference type="Proteomes" id="UP000054248"/>
    </source>
</evidence>
<feature type="compositionally biased region" description="Basic and acidic residues" evidence="1">
    <location>
        <begin position="1"/>
        <end position="10"/>
    </location>
</feature>
<feature type="transmembrane region" description="Helical" evidence="2">
    <location>
        <begin position="54"/>
        <end position="71"/>
    </location>
</feature>
<dbReference type="AlphaFoldDB" id="A0A0C3M6K1"/>
<organism evidence="3 4">
    <name type="scientific">Tulasnella calospora MUT 4182</name>
    <dbReference type="NCBI Taxonomy" id="1051891"/>
    <lineage>
        <taxon>Eukaryota</taxon>
        <taxon>Fungi</taxon>
        <taxon>Dikarya</taxon>
        <taxon>Basidiomycota</taxon>
        <taxon>Agaricomycotina</taxon>
        <taxon>Agaricomycetes</taxon>
        <taxon>Cantharellales</taxon>
        <taxon>Tulasnellaceae</taxon>
        <taxon>Tulasnella</taxon>
    </lineage>
</organism>
<dbReference type="Proteomes" id="UP000054248">
    <property type="component" value="Unassembled WGS sequence"/>
</dbReference>
<keyword evidence="2" id="KW-1133">Transmembrane helix</keyword>
<feature type="compositionally biased region" description="Pro residues" evidence="1">
    <location>
        <begin position="21"/>
        <end position="32"/>
    </location>
</feature>
<evidence type="ECO:0000256" key="1">
    <source>
        <dbReference type="SAM" id="MobiDB-lite"/>
    </source>
</evidence>
<dbReference type="EMBL" id="KN822985">
    <property type="protein sequence ID" value="KIO29282.1"/>
    <property type="molecule type" value="Genomic_DNA"/>
</dbReference>
<protein>
    <submittedName>
        <fullName evidence="3">Uncharacterized protein</fullName>
    </submittedName>
</protein>
<dbReference type="OrthoDB" id="10489750at2759"/>
<gene>
    <name evidence="3" type="ORF">M407DRAFT_242712</name>
</gene>
<keyword evidence="2" id="KW-0812">Transmembrane</keyword>
<reference evidence="4" key="2">
    <citation type="submission" date="2015-01" db="EMBL/GenBank/DDBJ databases">
        <title>Evolutionary Origins and Diversification of the Mycorrhizal Mutualists.</title>
        <authorList>
            <consortium name="DOE Joint Genome Institute"/>
            <consortium name="Mycorrhizal Genomics Consortium"/>
            <person name="Kohler A."/>
            <person name="Kuo A."/>
            <person name="Nagy L.G."/>
            <person name="Floudas D."/>
            <person name="Copeland A."/>
            <person name="Barry K.W."/>
            <person name="Cichocki N."/>
            <person name="Veneault-Fourrey C."/>
            <person name="LaButti K."/>
            <person name="Lindquist E.A."/>
            <person name="Lipzen A."/>
            <person name="Lundell T."/>
            <person name="Morin E."/>
            <person name="Murat C."/>
            <person name="Riley R."/>
            <person name="Ohm R."/>
            <person name="Sun H."/>
            <person name="Tunlid A."/>
            <person name="Henrissat B."/>
            <person name="Grigoriev I.V."/>
            <person name="Hibbett D.S."/>
            <person name="Martin F."/>
        </authorList>
    </citation>
    <scope>NUCLEOTIDE SEQUENCE [LARGE SCALE GENOMIC DNA]</scope>
    <source>
        <strain evidence="4">MUT 4182</strain>
    </source>
</reference>
<name>A0A0C3M6K1_9AGAM</name>
<accession>A0A0C3M6K1</accession>
<dbReference type="HOGENOM" id="CLU_2575615_0_0_1"/>
<keyword evidence="4" id="KW-1185">Reference proteome</keyword>
<evidence type="ECO:0000256" key="2">
    <source>
        <dbReference type="SAM" id="Phobius"/>
    </source>
</evidence>
<evidence type="ECO:0000313" key="3">
    <source>
        <dbReference type="EMBL" id="KIO29282.1"/>
    </source>
</evidence>
<keyword evidence="2" id="KW-0472">Membrane</keyword>
<proteinExistence type="predicted"/>